<dbReference type="Gene3D" id="1.10.357.10">
    <property type="entry name" value="Tetracycline Repressor, domain 2"/>
    <property type="match status" value="1"/>
</dbReference>
<keyword evidence="2" id="KW-1185">Reference proteome</keyword>
<evidence type="ECO:0000313" key="2">
    <source>
        <dbReference type="Proteomes" id="UP001156882"/>
    </source>
</evidence>
<dbReference type="EMBL" id="BSPC01000029">
    <property type="protein sequence ID" value="GLS20530.1"/>
    <property type="molecule type" value="Genomic_DNA"/>
</dbReference>
<protein>
    <recommendedName>
        <fullName evidence="3">TetR family transcriptional regulator</fullName>
    </recommendedName>
</protein>
<evidence type="ECO:0000313" key="1">
    <source>
        <dbReference type="EMBL" id="GLS20530.1"/>
    </source>
</evidence>
<comment type="caution">
    <text evidence="1">The sequence shown here is derived from an EMBL/GenBank/DDBJ whole genome shotgun (WGS) entry which is preliminary data.</text>
</comment>
<sequence length="246" mass="27611">MAEKTRKEGAVDPRQAAIDALLALSAETAWKDIGLNDIAGKAGLKLSLLRGLFPSKGAILAAYSRQVDQAVLDGIDEGMADEPARERLFDVLMRRIDVLAPHKAAIENISKAFAVDPLSLAAWNRVVTNSMQWMLVAADIDAEGPLGAVRAQGLALAWSRIIKVWLKDDDEGLAVTMKEVDRQLRSGERWMERADDLFQIFKPFCRIAERSHERRARMRERLRTRFRDFADARRRRSGDQDDAEAV</sequence>
<name>A0ABQ6CNN0_9HYPH</name>
<dbReference type="InterPro" id="IPR009057">
    <property type="entry name" value="Homeodomain-like_sf"/>
</dbReference>
<dbReference type="SUPFAM" id="SSF46689">
    <property type="entry name" value="Homeodomain-like"/>
    <property type="match status" value="1"/>
</dbReference>
<proteinExistence type="predicted"/>
<organism evidence="1 2">
    <name type="scientific">Labrys miyagiensis</name>
    <dbReference type="NCBI Taxonomy" id="346912"/>
    <lineage>
        <taxon>Bacteria</taxon>
        <taxon>Pseudomonadati</taxon>
        <taxon>Pseudomonadota</taxon>
        <taxon>Alphaproteobacteria</taxon>
        <taxon>Hyphomicrobiales</taxon>
        <taxon>Xanthobacteraceae</taxon>
        <taxon>Labrys</taxon>
    </lineage>
</organism>
<accession>A0ABQ6CNN0</accession>
<dbReference type="Proteomes" id="UP001156882">
    <property type="component" value="Unassembled WGS sequence"/>
</dbReference>
<gene>
    <name evidence="1" type="ORF">GCM10007874_35470</name>
</gene>
<reference evidence="2" key="1">
    <citation type="journal article" date="2019" name="Int. J. Syst. Evol. Microbiol.">
        <title>The Global Catalogue of Microorganisms (GCM) 10K type strain sequencing project: providing services to taxonomists for standard genome sequencing and annotation.</title>
        <authorList>
            <consortium name="The Broad Institute Genomics Platform"/>
            <consortium name="The Broad Institute Genome Sequencing Center for Infectious Disease"/>
            <person name="Wu L."/>
            <person name="Ma J."/>
        </authorList>
    </citation>
    <scope>NUCLEOTIDE SEQUENCE [LARGE SCALE GENOMIC DNA]</scope>
    <source>
        <strain evidence="2">NBRC 101365</strain>
    </source>
</reference>
<dbReference type="RefSeq" id="WP_284313623.1">
    <property type="nucleotide sequence ID" value="NZ_BSPC01000029.1"/>
</dbReference>
<evidence type="ECO:0008006" key="3">
    <source>
        <dbReference type="Google" id="ProtNLM"/>
    </source>
</evidence>